<dbReference type="PANTHER" id="PTHR17149:SF4">
    <property type="entry name" value="RH17958P"/>
    <property type="match status" value="1"/>
</dbReference>
<dbReference type="InterPro" id="IPR018792">
    <property type="entry name" value="NUPR1-like"/>
</dbReference>
<dbReference type="Proteomes" id="UP001497497">
    <property type="component" value="Unassembled WGS sequence"/>
</dbReference>
<protein>
    <recommendedName>
        <fullName evidence="4">Nuclear protein 1</fullName>
    </recommendedName>
</protein>
<dbReference type="Pfam" id="PF10195">
    <property type="entry name" value="Phospho_p8"/>
    <property type="match status" value="1"/>
</dbReference>
<reference evidence="2 3" key="1">
    <citation type="submission" date="2024-04" db="EMBL/GenBank/DDBJ databases">
        <authorList>
            <consortium name="Genoscope - CEA"/>
            <person name="William W."/>
        </authorList>
    </citation>
    <scope>NUCLEOTIDE SEQUENCE [LARGE SCALE GENOMIC DNA]</scope>
</reference>
<evidence type="ECO:0000256" key="1">
    <source>
        <dbReference type="SAM" id="MobiDB-lite"/>
    </source>
</evidence>
<accession>A0AAV2IGW5</accession>
<dbReference type="EMBL" id="CAXITT010000652">
    <property type="protein sequence ID" value="CAL1544851.1"/>
    <property type="molecule type" value="Genomic_DNA"/>
</dbReference>
<name>A0AAV2IGW5_LYMST</name>
<comment type="caution">
    <text evidence="2">The sequence shown here is derived from an EMBL/GenBank/DDBJ whole genome shotgun (WGS) entry which is preliminary data.</text>
</comment>
<dbReference type="AlphaFoldDB" id="A0AAV2IGW5"/>
<keyword evidence="3" id="KW-1185">Reference proteome</keyword>
<evidence type="ECO:0000313" key="3">
    <source>
        <dbReference type="Proteomes" id="UP001497497"/>
    </source>
</evidence>
<feature type="compositionally biased region" description="Basic residues" evidence="1">
    <location>
        <begin position="27"/>
        <end position="36"/>
    </location>
</feature>
<dbReference type="GO" id="GO:0006357">
    <property type="term" value="P:regulation of transcription by RNA polymerase II"/>
    <property type="evidence" value="ECO:0007669"/>
    <property type="project" value="TreeGrafter"/>
</dbReference>
<evidence type="ECO:0008006" key="4">
    <source>
        <dbReference type="Google" id="ProtNLM"/>
    </source>
</evidence>
<sequence>MSALTYYIDNNMDEYDFMSMDVHKHVRSSHSGKGRSKKEATANTNRFDQSGHCRKTVQKLMNNIHKRK</sequence>
<evidence type="ECO:0000313" key="2">
    <source>
        <dbReference type="EMBL" id="CAL1544851.1"/>
    </source>
</evidence>
<dbReference type="GO" id="GO:0008285">
    <property type="term" value="P:negative regulation of cell population proliferation"/>
    <property type="evidence" value="ECO:0007669"/>
    <property type="project" value="TreeGrafter"/>
</dbReference>
<proteinExistence type="predicted"/>
<gene>
    <name evidence="2" type="ORF">GSLYS_00018334001</name>
</gene>
<organism evidence="2 3">
    <name type="scientific">Lymnaea stagnalis</name>
    <name type="common">Great pond snail</name>
    <name type="synonym">Helix stagnalis</name>
    <dbReference type="NCBI Taxonomy" id="6523"/>
    <lineage>
        <taxon>Eukaryota</taxon>
        <taxon>Metazoa</taxon>
        <taxon>Spiralia</taxon>
        <taxon>Lophotrochozoa</taxon>
        <taxon>Mollusca</taxon>
        <taxon>Gastropoda</taxon>
        <taxon>Heterobranchia</taxon>
        <taxon>Euthyneura</taxon>
        <taxon>Panpulmonata</taxon>
        <taxon>Hygrophila</taxon>
        <taxon>Lymnaeoidea</taxon>
        <taxon>Lymnaeidae</taxon>
        <taxon>Lymnaea</taxon>
    </lineage>
</organism>
<dbReference type="PANTHER" id="PTHR17149">
    <property type="entry name" value="NUCLEAR PROTEIN 1 AND 2"/>
    <property type="match status" value="1"/>
</dbReference>
<dbReference type="GO" id="GO:0045786">
    <property type="term" value="P:negative regulation of cell cycle"/>
    <property type="evidence" value="ECO:0007669"/>
    <property type="project" value="TreeGrafter"/>
</dbReference>
<feature type="region of interest" description="Disordered" evidence="1">
    <location>
        <begin position="27"/>
        <end position="68"/>
    </location>
</feature>
<dbReference type="GO" id="GO:0005634">
    <property type="term" value="C:nucleus"/>
    <property type="evidence" value="ECO:0007669"/>
    <property type="project" value="TreeGrafter"/>
</dbReference>